<organism evidence="5 6">
    <name type="scientific">Saccharomonospora marina XMU15</name>
    <dbReference type="NCBI Taxonomy" id="882083"/>
    <lineage>
        <taxon>Bacteria</taxon>
        <taxon>Bacillati</taxon>
        <taxon>Actinomycetota</taxon>
        <taxon>Actinomycetes</taxon>
        <taxon>Pseudonocardiales</taxon>
        <taxon>Pseudonocardiaceae</taxon>
        <taxon>Saccharomonospora</taxon>
    </lineage>
</organism>
<dbReference type="AlphaFoldDB" id="H5X6Y8"/>
<gene>
    <name evidence="5" type="ORF">SacmaDRAFT_4225</name>
</gene>
<protein>
    <submittedName>
        <fullName evidence="5">Small GTP-binding protein domain protein</fullName>
    </submittedName>
</protein>
<dbReference type="Pfam" id="PF03764">
    <property type="entry name" value="EFG_IV"/>
    <property type="match status" value="1"/>
</dbReference>
<feature type="domain" description="Tr-type G" evidence="4">
    <location>
        <begin position="1"/>
        <end position="251"/>
    </location>
</feature>
<dbReference type="STRING" id="882083.SacmaDRAFT_4225"/>
<dbReference type="InterPro" id="IPR014721">
    <property type="entry name" value="Ribsml_uS5_D2-typ_fold_subgr"/>
</dbReference>
<keyword evidence="6" id="KW-1185">Reference proteome</keyword>
<dbReference type="GO" id="GO:0003924">
    <property type="term" value="F:GTPase activity"/>
    <property type="evidence" value="ECO:0007669"/>
    <property type="project" value="InterPro"/>
</dbReference>
<dbReference type="OrthoDB" id="9801472at2"/>
<dbReference type="PROSITE" id="PS51722">
    <property type="entry name" value="G_TR_2"/>
    <property type="match status" value="1"/>
</dbReference>
<dbReference type="Gene3D" id="2.40.30.10">
    <property type="entry name" value="Translation factors"/>
    <property type="match status" value="1"/>
</dbReference>
<dbReference type="PANTHER" id="PTHR43261:SF1">
    <property type="entry name" value="RIBOSOME-RELEASING FACTOR 2, MITOCHONDRIAL"/>
    <property type="match status" value="1"/>
</dbReference>
<dbReference type="SMART" id="SM00889">
    <property type="entry name" value="EFG_IV"/>
    <property type="match status" value="1"/>
</dbReference>
<dbReference type="RefSeq" id="WP_009155796.1">
    <property type="nucleotide sequence ID" value="NZ_CM001439.1"/>
</dbReference>
<evidence type="ECO:0000256" key="3">
    <source>
        <dbReference type="ARBA" id="ARBA00023134"/>
    </source>
</evidence>
<dbReference type="SUPFAM" id="SSF52540">
    <property type="entry name" value="P-loop containing nucleoside triphosphate hydrolases"/>
    <property type="match status" value="1"/>
</dbReference>
<dbReference type="SUPFAM" id="SSF50447">
    <property type="entry name" value="Translation proteins"/>
    <property type="match status" value="1"/>
</dbReference>
<dbReference type="InterPro" id="IPR027417">
    <property type="entry name" value="P-loop_NTPase"/>
</dbReference>
<sequence>MSTVNFGILAHVDAGKTSLTERLLYSGGAIPEIGSVDQGTTQTDTLELERRRRITIKSAVASFALGDTSVNVIDTPGHPDFIAEVERVLSVLDGAVLVMSAVEGVQAQTRLLHRVLRRLRIPTLLFVNKIDRRGARPAFVLADIADSLTADTVLVGTVADAGGPDAAVVPHRYDDLAYTTGLAEVLAEHDDKLLPAFVDERLPADRPELRRQFADQVKRALVHPVYFGSAVTGAGIAELLSGIKDFLPASEDDVSGPPAGTVFKVERGARGEKIAYVRMRSGLLRVRDRLRYRGCVEGKVTAIEPFGGAATRRRDGVAAGEIAKLWGLPGIRVGDTIGTGPETARDEQQFPPPPLEAVVEPRVPEQAAALRSALDQLAEQDPLINLRADPRQGATLISLYGEVQKEVIHATLGAEYGIDVAFRETVAVHVERPAGTGSSLSVLGEPDNPFLATVGLRVERADVGADVEIGLEIELGALLPAFVRAVEEAVRSTLREGAHGWQVIDCRVTLTHSGYLARQSHSAGTFDKSMSSTAGDFRNLTPLVLATALSEAGGTVVCEPVHWFCLEAPEDALRVVSSALPTHGAVLETLTRKNSWCLLEGTIPVVRMQHLQRQLPSFTSGKGTFESVFHHYREVRGPLPRRERAGSNPFHRSEYLANLRRR</sequence>
<keyword evidence="1" id="KW-0547">Nucleotide-binding</keyword>
<proteinExistence type="predicted"/>
<dbReference type="Pfam" id="PF14492">
    <property type="entry name" value="EFG_III"/>
    <property type="match status" value="1"/>
</dbReference>
<dbReference type="HOGENOM" id="CLU_002794_4_2_11"/>
<dbReference type="InterPro" id="IPR009000">
    <property type="entry name" value="Transl_B-barrel_sf"/>
</dbReference>
<dbReference type="Gene3D" id="3.30.230.10">
    <property type="match status" value="1"/>
</dbReference>
<dbReference type="Gene3D" id="3.40.50.300">
    <property type="entry name" value="P-loop containing nucleotide triphosphate hydrolases"/>
    <property type="match status" value="1"/>
</dbReference>
<dbReference type="InterPro" id="IPR041095">
    <property type="entry name" value="EFG_II"/>
</dbReference>
<dbReference type="InterPro" id="IPR005225">
    <property type="entry name" value="Small_GTP-bd"/>
</dbReference>
<dbReference type="InterPro" id="IPR035647">
    <property type="entry name" value="EFG_III/V"/>
</dbReference>
<dbReference type="SUPFAM" id="SSF54211">
    <property type="entry name" value="Ribosomal protein S5 domain 2-like"/>
    <property type="match status" value="1"/>
</dbReference>
<dbReference type="GO" id="GO:0006412">
    <property type="term" value="P:translation"/>
    <property type="evidence" value="ECO:0007669"/>
    <property type="project" value="UniProtKB-KW"/>
</dbReference>
<dbReference type="SUPFAM" id="SSF54980">
    <property type="entry name" value="EF-G C-terminal domain-like"/>
    <property type="match status" value="2"/>
</dbReference>
<dbReference type="InterPro" id="IPR000795">
    <property type="entry name" value="T_Tr_GTP-bd_dom"/>
</dbReference>
<evidence type="ECO:0000313" key="6">
    <source>
        <dbReference type="Proteomes" id="UP000004926"/>
    </source>
</evidence>
<evidence type="ECO:0000259" key="4">
    <source>
        <dbReference type="PROSITE" id="PS51722"/>
    </source>
</evidence>
<dbReference type="PRINTS" id="PR00315">
    <property type="entry name" value="ELONGATNFCT"/>
</dbReference>
<dbReference type="Gene3D" id="3.30.70.870">
    <property type="entry name" value="Elongation Factor G (Translational Gtpase), domain 3"/>
    <property type="match status" value="1"/>
</dbReference>
<evidence type="ECO:0000313" key="5">
    <source>
        <dbReference type="EMBL" id="EHR52418.1"/>
    </source>
</evidence>
<dbReference type="eggNOG" id="COG0480">
    <property type="taxonomic scope" value="Bacteria"/>
</dbReference>
<dbReference type="PRINTS" id="PR01037">
    <property type="entry name" value="TCRTETOQM"/>
</dbReference>
<dbReference type="GO" id="GO:0032790">
    <property type="term" value="P:ribosome disassembly"/>
    <property type="evidence" value="ECO:0007669"/>
    <property type="project" value="TreeGrafter"/>
</dbReference>
<dbReference type="InterPro" id="IPR020568">
    <property type="entry name" value="Ribosomal_Su5_D2-typ_SF"/>
</dbReference>
<dbReference type="InterPro" id="IPR000640">
    <property type="entry name" value="EFG_V-like"/>
</dbReference>
<reference evidence="5 6" key="1">
    <citation type="journal article" date="2012" name="Stand. Genomic Sci.">
        <title>Genome sequence of the ocean sediment bacterium Saccharomonospora marina type strain (XMU15(T)).</title>
        <authorList>
            <person name="Klenk H.P."/>
            <person name="Lu M."/>
            <person name="Lucas S."/>
            <person name="Lapidus A."/>
            <person name="Copeland A."/>
            <person name="Pitluck S."/>
            <person name="Goodwin L.A."/>
            <person name="Han C."/>
            <person name="Tapia R."/>
            <person name="Brambilla E.M."/>
            <person name="Potter G."/>
            <person name="Land M."/>
            <person name="Ivanova N."/>
            <person name="Rohde M."/>
            <person name="Goker M."/>
            <person name="Detter J.C."/>
            <person name="Li W.J."/>
            <person name="Kyrpides N.C."/>
            <person name="Woyke T."/>
        </authorList>
    </citation>
    <scope>NUCLEOTIDE SEQUENCE [LARGE SCALE GENOMIC DNA]</scope>
    <source>
        <strain evidence="5 6">XMU15</strain>
    </source>
</reference>
<keyword evidence="2" id="KW-0648">Protein biosynthesis</keyword>
<dbReference type="EMBL" id="CM001439">
    <property type="protein sequence ID" value="EHR52418.1"/>
    <property type="molecule type" value="Genomic_DNA"/>
</dbReference>
<keyword evidence="3" id="KW-0342">GTP-binding</keyword>
<name>H5X6Y8_9PSEU</name>
<dbReference type="PANTHER" id="PTHR43261">
    <property type="entry name" value="TRANSLATION ELONGATION FACTOR G-RELATED"/>
    <property type="match status" value="1"/>
</dbReference>
<dbReference type="NCBIfam" id="TIGR00231">
    <property type="entry name" value="small_GTP"/>
    <property type="match status" value="1"/>
</dbReference>
<evidence type="ECO:0000256" key="1">
    <source>
        <dbReference type="ARBA" id="ARBA00022741"/>
    </source>
</evidence>
<dbReference type="InterPro" id="IPR005517">
    <property type="entry name" value="Transl_elong_EFG/EF2_IV"/>
</dbReference>
<dbReference type="Pfam" id="PF00679">
    <property type="entry name" value="EFG_C"/>
    <property type="match status" value="1"/>
</dbReference>
<accession>H5X6Y8</accession>
<dbReference type="Proteomes" id="UP000004926">
    <property type="component" value="Chromosome"/>
</dbReference>
<dbReference type="GO" id="GO:0005525">
    <property type="term" value="F:GTP binding"/>
    <property type="evidence" value="ECO:0007669"/>
    <property type="project" value="UniProtKB-KW"/>
</dbReference>
<evidence type="ECO:0000256" key="2">
    <source>
        <dbReference type="ARBA" id="ARBA00022917"/>
    </source>
</evidence>
<dbReference type="Pfam" id="PF00009">
    <property type="entry name" value="GTP_EFTU"/>
    <property type="match status" value="1"/>
</dbReference>